<dbReference type="Pfam" id="PF13495">
    <property type="entry name" value="Phage_int_SAM_4"/>
    <property type="match status" value="1"/>
</dbReference>
<feature type="compositionally biased region" description="Basic and acidic residues" evidence="6">
    <location>
        <begin position="149"/>
        <end position="162"/>
    </location>
</feature>
<feature type="domain" description="Core-binding (CB)" evidence="8">
    <location>
        <begin position="7"/>
        <end position="88"/>
    </location>
</feature>
<evidence type="ECO:0000256" key="4">
    <source>
        <dbReference type="ARBA" id="ARBA00023172"/>
    </source>
</evidence>
<keyword evidence="2" id="KW-0229">DNA integration</keyword>
<evidence type="ECO:0000259" key="8">
    <source>
        <dbReference type="PROSITE" id="PS51900"/>
    </source>
</evidence>
<evidence type="ECO:0000256" key="1">
    <source>
        <dbReference type="ARBA" id="ARBA00008857"/>
    </source>
</evidence>
<dbReference type="GO" id="GO:0006310">
    <property type="term" value="P:DNA recombination"/>
    <property type="evidence" value="ECO:0007669"/>
    <property type="project" value="UniProtKB-KW"/>
</dbReference>
<evidence type="ECO:0000256" key="2">
    <source>
        <dbReference type="ARBA" id="ARBA00022908"/>
    </source>
</evidence>
<dbReference type="SUPFAM" id="SSF56349">
    <property type="entry name" value="DNA breaking-rejoining enzymes"/>
    <property type="match status" value="1"/>
</dbReference>
<feature type="region of interest" description="Disordered" evidence="6">
    <location>
        <begin position="143"/>
        <end position="180"/>
    </location>
</feature>
<organism evidence="9 10">
    <name type="scientific">Mesorhizobium muleiense</name>
    <dbReference type="NCBI Taxonomy" id="1004279"/>
    <lineage>
        <taxon>Bacteria</taxon>
        <taxon>Pseudomonadati</taxon>
        <taxon>Pseudomonadota</taxon>
        <taxon>Alphaproteobacteria</taxon>
        <taxon>Hyphomicrobiales</taxon>
        <taxon>Phyllobacteriaceae</taxon>
        <taxon>Mesorhizobium</taxon>
    </lineage>
</organism>
<evidence type="ECO:0000256" key="5">
    <source>
        <dbReference type="PROSITE-ProRule" id="PRU01248"/>
    </source>
</evidence>
<dbReference type="PROSITE" id="PS51898">
    <property type="entry name" value="TYR_RECOMBINASE"/>
    <property type="match status" value="1"/>
</dbReference>
<dbReference type="Gene3D" id="1.10.150.130">
    <property type="match status" value="1"/>
</dbReference>
<keyword evidence="4" id="KW-0233">DNA recombination</keyword>
<feature type="domain" description="Tyr recombinase" evidence="7">
    <location>
        <begin position="105"/>
        <end position="284"/>
    </location>
</feature>
<dbReference type="GO" id="GO:0003677">
    <property type="term" value="F:DNA binding"/>
    <property type="evidence" value="ECO:0007669"/>
    <property type="project" value="UniProtKB-UniRule"/>
</dbReference>
<dbReference type="PANTHER" id="PTHR30349">
    <property type="entry name" value="PHAGE INTEGRASE-RELATED"/>
    <property type="match status" value="1"/>
</dbReference>
<comment type="similarity">
    <text evidence="1">Belongs to the 'phage' integrase family.</text>
</comment>
<evidence type="ECO:0000256" key="3">
    <source>
        <dbReference type="ARBA" id="ARBA00023125"/>
    </source>
</evidence>
<dbReference type="InterPro" id="IPR004107">
    <property type="entry name" value="Integrase_SAM-like_N"/>
</dbReference>
<dbReference type="InterPro" id="IPR050090">
    <property type="entry name" value="Tyrosine_recombinase_XerCD"/>
</dbReference>
<reference evidence="10" key="1">
    <citation type="submission" date="2016-10" db="EMBL/GenBank/DDBJ databases">
        <authorList>
            <person name="Varghese N."/>
            <person name="Submissions S."/>
        </authorList>
    </citation>
    <scope>NUCLEOTIDE SEQUENCE [LARGE SCALE GENOMIC DNA]</scope>
    <source>
        <strain evidence="10">CGMCC 1.11022</strain>
    </source>
</reference>
<keyword evidence="10" id="KW-1185">Reference proteome</keyword>
<sequence>MTIPSHPSGSALRERMIEDMNVRGFTEDTRRNYIRCVKRFAAFIGRSPDAATAEDLRRFQVHQTESGMRPPGINSSVSALRFFFTVTLDRPDLSRRLAIDHQPRKLPLVLSAEEVARLLEAAPGPKYNAALGTAYGAGPRVFRGGGAQGDRHRLGTHADPRRTRQGPQGSPRHAVAASAQTAARLVAGGQAPRRDVPRGWLFPGRNPVIPLSSRQLNRAVHAAAEAAEIRKRVAPHTLRHSFATHLLEQDIDIRIIQVLLGHAKLDTTALYARVATNTIRTVMSPLDRIKLLTEDETRPDR</sequence>
<evidence type="ECO:0000259" key="7">
    <source>
        <dbReference type="PROSITE" id="PS51898"/>
    </source>
</evidence>
<dbReference type="Proteomes" id="UP000198894">
    <property type="component" value="Unassembled WGS sequence"/>
</dbReference>
<dbReference type="PANTHER" id="PTHR30349:SF41">
    <property type="entry name" value="INTEGRASE_RECOMBINASE PROTEIN MJ0367-RELATED"/>
    <property type="match status" value="1"/>
</dbReference>
<dbReference type="Pfam" id="PF00589">
    <property type="entry name" value="Phage_integrase"/>
    <property type="match status" value="1"/>
</dbReference>
<accession>A0A1G8L1M1</accession>
<evidence type="ECO:0000313" key="9">
    <source>
        <dbReference type="EMBL" id="SDI49619.1"/>
    </source>
</evidence>
<evidence type="ECO:0000313" key="10">
    <source>
        <dbReference type="Proteomes" id="UP000198894"/>
    </source>
</evidence>
<proteinExistence type="inferred from homology"/>
<dbReference type="EMBL" id="FNEE01000002">
    <property type="protein sequence ID" value="SDI49619.1"/>
    <property type="molecule type" value="Genomic_DNA"/>
</dbReference>
<keyword evidence="3 5" id="KW-0238">DNA-binding</keyword>
<gene>
    <name evidence="9" type="ORF">SAMN05428953_102113</name>
</gene>
<dbReference type="InterPro" id="IPR010998">
    <property type="entry name" value="Integrase_recombinase_N"/>
</dbReference>
<dbReference type="InterPro" id="IPR044068">
    <property type="entry name" value="CB"/>
</dbReference>
<name>A0A1G8L1M1_9HYPH</name>
<dbReference type="InterPro" id="IPR013762">
    <property type="entry name" value="Integrase-like_cat_sf"/>
</dbReference>
<dbReference type="Gene3D" id="1.10.443.10">
    <property type="entry name" value="Intergrase catalytic core"/>
    <property type="match status" value="1"/>
</dbReference>
<dbReference type="PROSITE" id="PS51900">
    <property type="entry name" value="CB"/>
    <property type="match status" value="1"/>
</dbReference>
<dbReference type="GO" id="GO:0015074">
    <property type="term" value="P:DNA integration"/>
    <property type="evidence" value="ECO:0007669"/>
    <property type="project" value="UniProtKB-KW"/>
</dbReference>
<dbReference type="AlphaFoldDB" id="A0A1G8L1M1"/>
<evidence type="ECO:0000256" key="6">
    <source>
        <dbReference type="SAM" id="MobiDB-lite"/>
    </source>
</evidence>
<dbReference type="InterPro" id="IPR002104">
    <property type="entry name" value="Integrase_catalytic"/>
</dbReference>
<protein>
    <submittedName>
        <fullName evidence="9">Site-specific recombinase XerD</fullName>
    </submittedName>
</protein>
<dbReference type="InterPro" id="IPR011010">
    <property type="entry name" value="DNA_brk_join_enz"/>
</dbReference>